<feature type="region of interest" description="Disordered" evidence="9">
    <location>
        <begin position="1795"/>
        <end position="1821"/>
    </location>
</feature>
<evidence type="ECO:0000256" key="6">
    <source>
        <dbReference type="ARBA" id="ARBA00023175"/>
    </source>
</evidence>
<comment type="similarity">
    <text evidence="8">Belongs to the TRAFAC class myosin-kinesin ATPase superfamily. Myosin family.</text>
</comment>
<feature type="region of interest" description="Disordered" evidence="9">
    <location>
        <begin position="1674"/>
        <end position="1767"/>
    </location>
</feature>
<dbReference type="Proteomes" id="UP000007635">
    <property type="component" value="Chromosome XVI"/>
</dbReference>
<keyword evidence="8" id="KW-0009">Actin-binding</keyword>
<dbReference type="Gene3D" id="1.20.5.4820">
    <property type="match status" value="1"/>
</dbReference>
<organism evidence="11 12">
    <name type="scientific">Gasterosteus aculeatus aculeatus</name>
    <name type="common">three-spined stickleback</name>
    <dbReference type="NCBI Taxonomy" id="481459"/>
    <lineage>
        <taxon>Eukaryota</taxon>
        <taxon>Metazoa</taxon>
        <taxon>Chordata</taxon>
        <taxon>Craniata</taxon>
        <taxon>Vertebrata</taxon>
        <taxon>Euteleostomi</taxon>
        <taxon>Actinopterygii</taxon>
        <taxon>Neopterygii</taxon>
        <taxon>Teleostei</taxon>
        <taxon>Neoteleostei</taxon>
        <taxon>Acanthomorphata</taxon>
        <taxon>Eupercaria</taxon>
        <taxon>Perciformes</taxon>
        <taxon>Cottioidei</taxon>
        <taxon>Gasterosteales</taxon>
        <taxon>Gasterosteidae</taxon>
        <taxon>Gasterosteus</taxon>
    </lineage>
</organism>
<dbReference type="PRINTS" id="PR00193">
    <property type="entry name" value="MYOSINHEAVY"/>
</dbReference>
<keyword evidence="5 8" id="KW-0518">Myosin</keyword>
<name>A0AAQ4Q1X3_GASAC</name>
<dbReference type="SUPFAM" id="SSF48403">
    <property type="entry name" value="Ankyrin repeat"/>
    <property type="match status" value="1"/>
</dbReference>
<dbReference type="GO" id="GO:0048812">
    <property type="term" value="P:neuron projection morphogenesis"/>
    <property type="evidence" value="ECO:0007669"/>
    <property type="project" value="TreeGrafter"/>
</dbReference>
<evidence type="ECO:0000256" key="9">
    <source>
        <dbReference type="SAM" id="MobiDB-lite"/>
    </source>
</evidence>
<dbReference type="PROSITE" id="PS50088">
    <property type="entry name" value="ANK_REPEAT"/>
    <property type="match status" value="4"/>
</dbReference>
<keyword evidence="3 8" id="KW-0067">ATP-binding</keyword>
<feature type="region of interest" description="Disordered" evidence="9">
    <location>
        <begin position="1381"/>
        <end position="1437"/>
    </location>
</feature>
<accession>A0AAQ4Q1X3</accession>
<dbReference type="SMART" id="SM00248">
    <property type="entry name" value="ANK"/>
    <property type="match status" value="4"/>
</dbReference>
<dbReference type="SUPFAM" id="SSF52540">
    <property type="entry name" value="P-loop containing nucleoside triphosphate hydrolases"/>
    <property type="match status" value="1"/>
</dbReference>
<dbReference type="SMART" id="SM00242">
    <property type="entry name" value="MYSc"/>
    <property type="match status" value="1"/>
</dbReference>
<dbReference type="PANTHER" id="PTHR47335">
    <property type="entry name" value="UNCONVENTIONAL MYOSIN-XVI"/>
    <property type="match status" value="1"/>
</dbReference>
<feature type="region of interest" description="Disordered" evidence="9">
    <location>
        <begin position="1249"/>
        <end position="1278"/>
    </location>
</feature>
<keyword evidence="6 8" id="KW-0505">Motor protein</keyword>
<dbReference type="Ensembl" id="ENSGACT00000048552.1">
    <property type="protein sequence ID" value="ENSGACP00000044353.1"/>
    <property type="gene ID" value="ENSGACG00000003570.2"/>
</dbReference>
<feature type="region of interest" description="Disordered" evidence="9">
    <location>
        <begin position="1510"/>
        <end position="1529"/>
    </location>
</feature>
<dbReference type="Pfam" id="PF00063">
    <property type="entry name" value="Myosin_head"/>
    <property type="match status" value="1"/>
</dbReference>
<dbReference type="GO" id="GO:2000134">
    <property type="term" value="P:negative regulation of G1/S transition of mitotic cell cycle"/>
    <property type="evidence" value="ECO:0007669"/>
    <property type="project" value="TreeGrafter"/>
</dbReference>
<dbReference type="PROSITE" id="PS50096">
    <property type="entry name" value="IQ"/>
    <property type="match status" value="1"/>
</dbReference>
<dbReference type="Pfam" id="PF15439">
    <property type="entry name" value="NYAP_N"/>
    <property type="match status" value="1"/>
</dbReference>
<dbReference type="InterPro" id="IPR002110">
    <property type="entry name" value="Ankyrin_rpt"/>
</dbReference>
<keyword evidence="1" id="KW-0677">Repeat</keyword>
<dbReference type="GO" id="GO:0019903">
    <property type="term" value="F:protein phosphatase binding"/>
    <property type="evidence" value="ECO:0007669"/>
    <property type="project" value="TreeGrafter"/>
</dbReference>
<dbReference type="GO" id="GO:0051015">
    <property type="term" value="F:actin filament binding"/>
    <property type="evidence" value="ECO:0007669"/>
    <property type="project" value="TreeGrafter"/>
</dbReference>
<feature type="region of interest" description="Actin-binding" evidence="8">
    <location>
        <begin position="1055"/>
        <end position="1077"/>
    </location>
</feature>
<feature type="region of interest" description="Disordered" evidence="9">
    <location>
        <begin position="896"/>
        <end position="925"/>
    </location>
</feature>
<dbReference type="Pfam" id="PF12796">
    <property type="entry name" value="Ank_2"/>
    <property type="match status" value="2"/>
</dbReference>
<evidence type="ECO:0000256" key="5">
    <source>
        <dbReference type="ARBA" id="ARBA00023123"/>
    </source>
</evidence>
<evidence type="ECO:0000256" key="2">
    <source>
        <dbReference type="ARBA" id="ARBA00022741"/>
    </source>
</evidence>
<feature type="compositionally biased region" description="Basic and acidic residues" evidence="9">
    <location>
        <begin position="1574"/>
        <end position="1583"/>
    </location>
</feature>
<feature type="repeat" description="ANK" evidence="7">
    <location>
        <begin position="116"/>
        <end position="148"/>
    </location>
</feature>
<feature type="region of interest" description="Disordered" evidence="9">
    <location>
        <begin position="1329"/>
        <end position="1363"/>
    </location>
</feature>
<dbReference type="InterPro" id="IPR001609">
    <property type="entry name" value="Myosin_head_motor_dom-like"/>
</dbReference>
<evidence type="ECO:0000256" key="3">
    <source>
        <dbReference type="ARBA" id="ARBA00022840"/>
    </source>
</evidence>
<dbReference type="PROSITE" id="PS51456">
    <property type="entry name" value="MYOSIN_MOTOR"/>
    <property type="match status" value="1"/>
</dbReference>
<dbReference type="Gene3D" id="1.20.58.530">
    <property type="match status" value="1"/>
</dbReference>
<feature type="region of interest" description="Disordered" evidence="9">
    <location>
        <begin position="1566"/>
        <end position="1655"/>
    </location>
</feature>
<protein>
    <submittedName>
        <fullName evidence="11">Myosin XVI</fullName>
    </submittedName>
</protein>
<feature type="compositionally biased region" description="Polar residues" evidence="9">
    <location>
        <begin position="1597"/>
        <end position="1614"/>
    </location>
</feature>
<keyword evidence="2 8" id="KW-0547">Nucleotide-binding</keyword>
<dbReference type="Gene3D" id="1.20.120.720">
    <property type="entry name" value="Myosin VI head, motor domain, U50 subdomain"/>
    <property type="match status" value="1"/>
</dbReference>
<feature type="compositionally biased region" description="Polar residues" evidence="9">
    <location>
        <begin position="1703"/>
        <end position="1719"/>
    </location>
</feature>
<keyword evidence="12" id="KW-1185">Reference proteome</keyword>
<dbReference type="GO" id="GO:0048471">
    <property type="term" value="C:perinuclear region of cytoplasm"/>
    <property type="evidence" value="ECO:0007669"/>
    <property type="project" value="TreeGrafter"/>
</dbReference>
<dbReference type="Gene3D" id="1.25.40.20">
    <property type="entry name" value="Ankyrin repeat-containing domain"/>
    <property type="match status" value="2"/>
</dbReference>
<dbReference type="Gene3D" id="3.40.850.10">
    <property type="entry name" value="Kinesin motor domain"/>
    <property type="match status" value="1"/>
</dbReference>
<dbReference type="InterPro" id="IPR039482">
    <property type="entry name" value="NYAP_N"/>
</dbReference>
<dbReference type="GeneTree" id="ENSGT00940000158920"/>
<feature type="repeat" description="ANK" evidence="7">
    <location>
        <begin position="278"/>
        <end position="310"/>
    </location>
</feature>
<feature type="repeat" description="ANK" evidence="7">
    <location>
        <begin position="149"/>
        <end position="181"/>
    </location>
</feature>
<proteinExistence type="inferred from homology"/>
<dbReference type="InterPro" id="IPR052838">
    <property type="entry name" value="Myosin-XVI"/>
</dbReference>
<reference evidence="11 12" key="1">
    <citation type="journal article" date="2021" name="G3 (Bethesda)">
        <title>Improved contiguity of the threespine stickleback genome using long-read sequencing.</title>
        <authorList>
            <person name="Nath S."/>
            <person name="Shaw D.E."/>
            <person name="White M.A."/>
        </authorList>
    </citation>
    <scope>NUCLEOTIDE SEQUENCE [LARGE SCALE GENOMIC DNA]</scope>
    <source>
        <strain evidence="11 12">Lake Benthic</strain>
    </source>
</reference>
<dbReference type="GO" id="GO:0043491">
    <property type="term" value="P:phosphatidylinositol 3-kinase/protein kinase B signal transduction"/>
    <property type="evidence" value="ECO:0007669"/>
    <property type="project" value="TreeGrafter"/>
</dbReference>
<dbReference type="FunFam" id="1.25.40.20:FF:000168">
    <property type="entry name" value="Myosin XVI"/>
    <property type="match status" value="1"/>
</dbReference>
<dbReference type="GO" id="GO:0005654">
    <property type="term" value="C:nucleoplasm"/>
    <property type="evidence" value="ECO:0007669"/>
    <property type="project" value="TreeGrafter"/>
</dbReference>
<dbReference type="PANTHER" id="PTHR47335:SF1">
    <property type="entry name" value="UNCONVENTIONAL MYOSIN-XVI"/>
    <property type="match status" value="1"/>
</dbReference>
<dbReference type="GO" id="GO:0005524">
    <property type="term" value="F:ATP binding"/>
    <property type="evidence" value="ECO:0007669"/>
    <property type="project" value="UniProtKB-UniRule"/>
</dbReference>
<dbReference type="GO" id="GO:0003774">
    <property type="term" value="F:cytoskeletal motor activity"/>
    <property type="evidence" value="ECO:0007669"/>
    <property type="project" value="UniProtKB-UniRule"/>
</dbReference>
<evidence type="ECO:0000256" key="7">
    <source>
        <dbReference type="PROSITE-ProRule" id="PRU00023"/>
    </source>
</evidence>
<feature type="compositionally biased region" description="Polar residues" evidence="9">
    <location>
        <begin position="896"/>
        <end position="913"/>
    </location>
</feature>
<keyword evidence="4 7" id="KW-0040">ANK repeat</keyword>
<evidence type="ECO:0000313" key="12">
    <source>
        <dbReference type="Proteomes" id="UP000007635"/>
    </source>
</evidence>
<evidence type="ECO:0000256" key="8">
    <source>
        <dbReference type="PROSITE-ProRule" id="PRU00782"/>
    </source>
</evidence>
<dbReference type="InterPro" id="IPR027417">
    <property type="entry name" value="P-loop_NTPase"/>
</dbReference>
<feature type="repeat" description="ANK" evidence="7">
    <location>
        <begin position="245"/>
        <end position="277"/>
    </location>
</feature>
<dbReference type="PROSITE" id="PS50297">
    <property type="entry name" value="ANK_REP_REGION"/>
    <property type="match status" value="4"/>
</dbReference>
<dbReference type="Gene3D" id="1.10.10.820">
    <property type="match status" value="1"/>
</dbReference>
<feature type="region of interest" description="Disordered" evidence="9">
    <location>
        <begin position="341"/>
        <end position="362"/>
    </location>
</feature>
<feature type="compositionally biased region" description="Basic and acidic residues" evidence="9">
    <location>
        <begin position="1264"/>
        <end position="1278"/>
    </location>
</feature>
<feature type="domain" description="Myosin motor" evidence="10">
    <location>
        <begin position="424"/>
        <end position="1176"/>
    </location>
</feature>
<evidence type="ECO:0000256" key="4">
    <source>
        <dbReference type="ARBA" id="ARBA00023043"/>
    </source>
</evidence>
<sequence>MSHYHFIKCCCFQLCNVFRQNMEIDQCLLESLPVGQRQRLVRRMRCDQIRAYYEREKSLQRQQGGIKVRAPPTGPERRHVRFSLADSVQDAVIRHDDREVLRLLKEGADLNAPTSSGGSLLHLCARHGNVFAAELLIERGLSVDLQDEDLWTALHVACVCDHADVVLLLLLTGANVLLQDVNGNVPLDYAAEGTETGFILRKHLEEKGVDVSSVPTMKMQSASTMLSDVRQLVATGGGLNLPNDDGVTLLHIACASGYREVVSVLLESGADPHPADNHFWTPLHLAAKYGQTSIVSQLLRHRANPTLLNCSQDKPSDISTCEPIADMLQNAEESWLQRLKDPSAPLPSTDQRYDDGSHDLNAPVKNLNPLGLSLSKRDCLLERCAMFREASGALSRQPSQDNGLDGPSSSGASKLEQVKLMPPAPNDDLSSLSELTDSSLLYEMQKRFGNDQIYTYIGHILLLVNPNKELPIYSTLVSQLYLSSTGRLCSSLPPHIFSSAERAYHMMLQEGRPQCFILSGESGSGKTEACKHIVRHLAARSSPKGFTLEPRMKHVNCILEAFGHAKTLKNNNSSRFIKLLTIQYCDKRKTLLRARVNTHMLEKSRLVHLPPHQHGFNIFYLMAEGLSPEENSALYFNNVLAHRYLSGGLGQNPPMATASAHSRERLAAVKQALRALGFNKQEIDSVFMLLSAVLHIGDLRFTALPDANTAFPSDLQLLERVAGLLQVCSHDLSTALTSDVQYFKGDVITRGHTEEMSEQHRDQLAKAIYGRLFSYLVNSINDYLHGQDDGIGDPAMEIGILDIFGFEEVQRNGYEQLCMNMTNERLRQYVSEVLFQQEQSECLQEGIAMETPRSPGNQTTVLDFFLQKPQGLLCVLDEESQSLRPAEQTLYKRLSTQLDSNPTHGLSLTTKDGNGNPPPKDQGPAFTVSHYAGQICYDLTGSLARNKDSLPQNILFMMKSSESVLLQQLFQSKLTQTGSLVPAAHGRVGLRGPKAAQLLHRGPPASLVTANFVPQQSQRCYDYTKILKKKGSSSFLQRLERCGPITVAVQLRNSLSEVISKLQACTPHFVECVRPDARAQPDSFDSSHVSTQLQYIGVLEMVRTIRYGYPVRLSFPGFLSRYKDLVVPTLGDKKKLSPEERCRSVLQQSKLQGWQMGISKVFLRYWQAEQLNDRCYQFHKKIITCQKVVRGWLVRRRVRHRLSLQQKDECSVQRFLQGTENMGLRTYDHLVIQNASDIARESDRLRCHGNSLPNALGNSPPLGERPEPVGKEEDQPVRRVVDKSVKVYDGPVNGGSRVIRHFRSSSVPIPLAMESLVHSSAGPSIKPALQQAAHTNEDTACGGGLSSPRKQPPPKPKRDPNTRLSASYEAVSAGLTMAVKECPTPEGFGSPAGSPPKSQLSPTDPAALSKPRPHSDDYTTMRKVPPPKPKRSPNTKLSGSYEEINAVAHHIHQLRPADVKLALLSRAGGFGGFGGLLQKAASVDAPQGLGLSLYQSRDDEDVYIEMVGSQPRARSLQEPPDSPEPADSEAVYEEMKYYPHEDGAKPSAVVSKAAKLEALGLSLVGLGPSLSQTDSKRMADISHSRSAPNGGVLKTHASVTGSSDAPKLASSNRTGGEPLGKPPPYSPAKMSRPEPRRAHSCSSSPLLFNPANGRPLTSPLDELNTLFSSGRSLLRKSTPARKMRDGGFNSNINLPGREDYGSAPTSPSLQLQDKNANNHTHPRCPSPAPMENGNQISNGSREDESHSKSNTSSATSLHRHMDSHHTQVFQRLRLSSRDQSVTLGELLRWRRAQCEGRGDWRHRPSQSPPPTLLWTNRKASP</sequence>
<dbReference type="InterPro" id="IPR036770">
    <property type="entry name" value="Ankyrin_rpt-contain_sf"/>
</dbReference>
<evidence type="ECO:0000259" key="10">
    <source>
        <dbReference type="PROSITE" id="PS51456"/>
    </source>
</evidence>
<evidence type="ECO:0000313" key="11">
    <source>
        <dbReference type="Ensembl" id="ENSGACP00000044353.1"/>
    </source>
</evidence>
<dbReference type="GO" id="GO:0016459">
    <property type="term" value="C:myosin complex"/>
    <property type="evidence" value="ECO:0007669"/>
    <property type="project" value="UniProtKB-KW"/>
</dbReference>
<reference evidence="11" key="2">
    <citation type="submission" date="2025-08" db="UniProtKB">
        <authorList>
            <consortium name="Ensembl"/>
        </authorList>
    </citation>
    <scope>IDENTIFICATION</scope>
</reference>
<feature type="binding site" evidence="8">
    <location>
        <begin position="520"/>
        <end position="527"/>
    </location>
    <ligand>
        <name>ATP</name>
        <dbReference type="ChEBI" id="CHEBI:30616"/>
    </ligand>
</feature>
<dbReference type="InterPro" id="IPR036961">
    <property type="entry name" value="Kinesin_motor_dom_sf"/>
</dbReference>
<reference evidence="11" key="3">
    <citation type="submission" date="2025-09" db="UniProtKB">
        <authorList>
            <consortium name="Ensembl"/>
        </authorList>
    </citation>
    <scope>IDENTIFICATION</scope>
</reference>
<evidence type="ECO:0000256" key="1">
    <source>
        <dbReference type="ARBA" id="ARBA00022737"/>
    </source>
</evidence>